<evidence type="ECO:0000313" key="13">
    <source>
        <dbReference type="Proteomes" id="UP000177154"/>
    </source>
</evidence>
<evidence type="ECO:0000256" key="9">
    <source>
        <dbReference type="ARBA" id="ARBA00047944"/>
    </source>
</evidence>
<dbReference type="InterPro" id="IPR029028">
    <property type="entry name" value="Alpha/beta_knot_MTases"/>
</dbReference>
<dbReference type="EC" id="2.1.1.193" evidence="10"/>
<evidence type="ECO:0000256" key="10">
    <source>
        <dbReference type="PIRNR" id="PIRNR015601"/>
    </source>
</evidence>
<dbReference type="InterPro" id="IPR015947">
    <property type="entry name" value="PUA-like_sf"/>
</dbReference>
<evidence type="ECO:0000256" key="4">
    <source>
        <dbReference type="ARBA" id="ARBA00022552"/>
    </source>
</evidence>
<reference evidence="12 13" key="1">
    <citation type="journal article" date="2016" name="Nat. Commun.">
        <title>Thousands of microbial genomes shed light on interconnected biogeochemical processes in an aquifer system.</title>
        <authorList>
            <person name="Anantharaman K."/>
            <person name="Brown C.T."/>
            <person name="Hug L.A."/>
            <person name="Sharon I."/>
            <person name="Castelle C.J."/>
            <person name="Probst A.J."/>
            <person name="Thomas B.C."/>
            <person name="Singh A."/>
            <person name="Wilkins M.J."/>
            <person name="Karaoz U."/>
            <person name="Brodie E.L."/>
            <person name="Williams K.H."/>
            <person name="Hubbard S.S."/>
            <person name="Banfield J.F."/>
        </authorList>
    </citation>
    <scope>NUCLEOTIDE SEQUENCE [LARGE SCALE GENOMIC DNA]</scope>
</reference>
<keyword evidence="3 10" id="KW-0963">Cytoplasm</keyword>
<proteinExistence type="inferred from homology"/>
<sequence>MRLHRFYVDKPITDETFDVNDRDLIAQWRSVFRYNVGSQVVLFDGSGVDYLCMITSLRNLGATVSIIKKDNFELVVEKATELWVLHIVPILCDRSEKKNINMERLQKIAIESSEQSGRGDVPVIHEIINLSMLLMSKSPFDIMPKEKIVLQLNSRYIGDFLEKQPLEASSGRMTKLAVFIGPEGGWSDNELKDFALHNIPSVSLGHQILRTETASIAVSSLLLL</sequence>
<accession>A0A1G2UWN9</accession>
<evidence type="ECO:0000256" key="8">
    <source>
        <dbReference type="ARBA" id="ARBA00025699"/>
    </source>
</evidence>
<comment type="similarity">
    <text evidence="2 10">Belongs to the RNA methyltransferase RsmE family.</text>
</comment>
<dbReference type="EMBL" id="MHWR01000007">
    <property type="protein sequence ID" value="OHB13797.1"/>
    <property type="molecule type" value="Genomic_DNA"/>
</dbReference>
<dbReference type="InterPro" id="IPR046886">
    <property type="entry name" value="RsmE_MTase_dom"/>
</dbReference>
<comment type="caution">
    <text evidence="12">The sequence shown here is derived from an EMBL/GenBank/DDBJ whole genome shotgun (WGS) entry which is preliminary data.</text>
</comment>
<dbReference type="NCBIfam" id="TIGR00046">
    <property type="entry name" value="RsmE family RNA methyltransferase"/>
    <property type="match status" value="1"/>
</dbReference>
<dbReference type="GO" id="GO:0070042">
    <property type="term" value="F:rRNA (uridine-N3-)-methyltransferase activity"/>
    <property type="evidence" value="ECO:0007669"/>
    <property type="project" value="TreeGrafter"/>
</dbReference>
<keyword evidence="6 10" id="KW-0808">Transferase</keyword>
<gene>
    <name evidence="12" type="ORF">A2Y49_01640</name>
</gene>
<keyword evidence="7 10" id="KW-0949">S-adenosyl-L-methionine</keyword>
<dbReference type="Pfam" id="PF04452">
    <property type="entry name" value="Methyltrans_RNA"/>
    <property type="match status" value="1"/>
</dbReference>
<dbReference type="Gene3D" id="3.40.1280.10">
    <property type="match status" value="1"/>
</dbReference>
<evidence type="ECO:0000256" key="6">
    <source>
        <dbReference type="ARBA" id="ARBA00022679"/>
    </source>
</evidence>
<protein>
    <recommendedName>
        <fullName evidence="10">Ribosomal RNA small subunit methyltransferase E</fullName>
        <ecNumber evidence="10">2.1.1.193</ecNumber>
    </recommendedName>
</protein>
<evidence type="ECO:0000259" key="11">
    <source>
        <dbReference type="Pfam" id="PF04452"/>
    </source>
</evidence>
<comment type="function">
    <text evidence="8 10">Specifically methylates the N3 position of the uracil ring of uridine 1498 (m3U1498) in 16S rRNA. Acts on the fully assembled 30S ribosomal subunit.</text>
</comment>
<dbReference type="CDD" id="cd18084">
    <property type="entry name" value="RsmE-like"/>
    <property type="match status" value="1"/>
</dbReference>
<evidence type="ECO:0000256" key="7">
    <source>
        <dbReference type="ARBA" id="ARBA00022691"/>
    </source>
</evidence>
<comment type="catalytic activity">
    <reaction evidence="9 10">
        <text>uridine(1498) in 16S rRNA + S-adenosyl-L-methionine = N(3)-methyluridine(1498) in 16S rRNA + S-adenosyl-L-homocysteine + H(+)</text>
        <dbReference type="Rhea" id="RHEA:42920"/>
        <dbReference type="Rhea" id="RHEA-COMP:10283"/>
        <dbReference type="Rhea" id="RHEA-COMP:10284"/>
        <dbReference type="ChEBI" id="CHEBI:15378"/>
        <dbReference type="ChEBI" id="CHEBI:57856"/>
        <dbReference type="ChEBI" id="CHEBI:59789"/>
        <dbReference type="ChEBI" id="CHEBI:65315"/>
        <dbReference type="ChEBI" id="CHEBI:74502"/>
        <dbReference type="EC" id="2.1.1.193"/>
    </reaction>
</comment>
<keyword evidence="4 10" id="KW-0698">rRNA processing</keyword>
<evidence type="ECO:0000256" key="3">
    <source>
        <dbReference type="ARBA" id="ARBA00022490"/>
    </source>
</evidence>
<dbReference type="SUPFAM" id="SSF75217">
    <property type="entry name" value="alpha/beta knot"/>
    <property type="match status" value="1"/>
</dbReference>
<dbReference type="Proteomes" id="UP000177154">
    <property type="component" value="Unassembled WGS sequence"/>
</dbReference>
<evidence type="ECO:0000256" key="5">
    <source>
        <dbReference type="ARBA" id="ARBA00022603"/>
    </source>
</evidence>
<dbReference type="PANTHER" id="PTHR30027:SF3">
    <property type="entry name" value="16S RRNA (URACIL(1498)-N(3))-METHYLTRANSFERASE"/>
    <property type="match status" value="1"/>
</dbReference>
<feature type="domain" description="Ribosomal RNA small subunit methyltransferase E methyltransferase" evidence="11">
    <location>
        <begin position="62"/>
        <end position="222"/>
    </location>
</feature>
<dbReference type="PANTHER" id="PTHR30027">
    <property type="entry name" value="RIBOSOMAL RNA SMALL SUBUNIT METHYLTRANSFERASE E"/>
    <property type="match status" value="1"/>
</dbReference>
<dbReference type="AlphaFoldDB" id="A0A1G2UWN9"/>
<dbReference type="InterPro" id="IPR006700">
    <property type="entry name" value="RsmE"/>
</dbReference>
<organism evidence="12 13">
    <name type="scientific">Candidatus Zambryskibacteria bacterium RIFCSPLOWO2_12_39_8</name>
    <dbReference type="NCBI Taxonomy" id="1802774"/>
    <lineage>
        <taxon>Bacteria</taxon>
        <taxon>Candidatus Zambryskiibacteriota</taxon>
    </lineage>
</organism>
<comment type="subcellular location">
    <subcellularLocation>
        <location evidence="1 10">Cytoplasm</location>
    </subcellularLocation>
</comment>
<evidence type="ECO:0000313" key="12">
    <source>
        <dbReference type="EMBL" id="OHB13797.1"/>
    </source>
</evidence>
<dbReference type="SUPFAM" id="SSF88697">
    <property type="entry name" value="PUA domain-like"/>
    <property type="match status" value="1"/>
</dbReference>
<evidence type="ECO:0000256" key="2">
    <source>
        <dbReference type="ARBA" id="ARBA00005528"/>
    </source>
</evidence>
<name>A0A1G2UWN9_9BACT</name>
<dbReference type="GO" id="GO:0070475">
    <property type="term" value="P:rRNA base methylation"/>
    <property type="evidence" value="ECO:0007669"/>
    <property type="project" value="TreeGrafter"/>
</dbReference>
<keyword evidence="5 10" id="KW-0489">Methyltransferase</keyword>
<dbReference type="GO" id="GO:0005737">
    <property type="term" value="C:cytoplasm"/>
    <property type="evidence" value="ECO:0007669"/>
    <property type="project" value="UniProtKB-SubCell"/>
</dbReference>
<dbReference type="InterPro" id="IPR029026">
    <property type="entry name" value="tRNA_m1G_MTases_N"/>
</dbReference>
<dbReference type="PIRSF" id="PIRSF015601">
    <property type="entry name" value="MTase_slr0722"/>
    <property type="match status" value="1"/>
</dbReference>
<evidence type="ECO:0000256" key="1">
    <source>
        <dbReference type="ARBA" id="ARBA00004496"/>
    </source>
</evidence>